<dbReference type="CDD" id="cd08414">
    <property type="entry name" value="PBP2_LTTR_aromatics_like"/>
    <property type="match status" value="1"/>
</dbReference>
<keyword evidence="4" id="KW-0804">Transcription</keyword>
<dbReference type="OrthoDB" id="7216893at2"/>
<dbReference type="Gene3D" id="3.40.190.10">
    <property type="entry name" value="Periplasmic binding protein-like II"/>
    <property type="match status" value="2"/>
</dbReference>
<feature type="domain" description="HTH lysR-type" evidence="5">
    <location>
        <begin position="3"/>
        <end position="60"/>
    </location>
</feature>
<evidence type="ECO:0000259" key="5">
    <source>
        <dbReference type="PROSITE" id="PS50931"/>
    </source>
</evidence>
<keyword evidence="2" id="KW-0805">Transcription regulation</keyword>
<keyword evidence="3" id="KW-0238">DNA-binding</keyword>
<reference evidence="6 7" key="1">
    <citation type="journal article" date="2015" name="Int. J. Syst. Evol. Microbiol.">
        <title>Description of Sphingopyxis fribergensis sp. nov. - a soil bacterium with the ability to degrade styrene and phenylacetic acid.</title>
        <authorList>
            <person name="Oelschlagel M."/>
            <person name="Ruckert C."/>
            <person name="Kalinowski J."/>
            <person name="Schmidt G."/>
            <person name="Schlomann M."/>
            <person name="Tischler D."/>
        </authorList>
    </citation>
    <scope>NUCLEOTIDE SEQUENCE [LARGE SCALE GENOMIC DNA]</scope>
    <source>
        <strain evidence="6 7">Kp5.2</strain>
    </source>
</reference>
<dbReference type="GO" id="GO:0032993">
    <property type="term" value="C:protein-DNA complex"/>
    <property type="evidence" value="ECO:0007669"/>
    <property type="project" value="TreeGrafter"/>
</dbReference>
<dbReference type="InterPro" id="IPR005119">
    <property type="entry name" value="LysR_subst-bd"/>
</dbReference>
<accession>A0A0A7PLM3</accession>
<proteinExistence type="inferred from homology"/>
<dbReference type="EMBL" id="CP009122">
    <property type="protein sequence ID" value="AJA10905.1"/>
    <property type="molecule type" value="Genomic_DNA"/>
</dbReference>
<dbReference type="Gene3D" id="1.10.10.10">
    <property type="entry name" value="Winged helix-like DNA-binding domain superfamily/Winged helix DNA-binding domain"/>
    <property type="match status" value="1"/>
</dbReference>
<dbReference type="Pfam" id="PF00126">
    <property type="entry name" value="HTH_1"/>
    <property type="match status" value="1"/>
</dbReference>
<protein>
    <submittedName>
        <fullName evidence="6">Bacterial regulatory helix-turn-helix, lysR family protein</fullName>
    </submittedName>
</protein>
<dbReference type="Proteomes" id="UP000030907">
    <property type="component" value="Chromosome"/>
</dbReference>
<evidence type="ECO:0000313" key="7">
    <source>
        <dbReference type="Proteomes" id="UP000030907"/>
    </source>
</evidence>
<sequence>MPLETKQLRYAVLAAEMRSFSRAAALLRIKQATLSRNVLLLEHRLGVKLFERRTRGATLTAEALPIIAAARRIVNEIDNLQTRARAMRNGDAGELTIGFCSSLTAGDLRFAIVEFQRRFPDVRLNGVERDRCFLHHALHAGVIDLAVVTGELADPAVKRRSLWSERVLVALPEGHPLVEAERIYWPDLRRQTFVLGTQDPGPDLMRLMQARLAEPGFQPEVETQDVSRENVLAMVSAGWFLTLVSESALGVNHPGIVFREVHEPTGQARIDYGCYWRSDDTSPALRRFLGLIRERYPDA</sequence>
<dbReference type="InterPro" id="IPR036390">
    <property type="entry name" value="WH_DNA-bd_sf"/>
</dbReference>
<dbReference type="KEGG" id="sphk:SKP52_20195"/>
<dbReference type="PRINTS" id="PR00039">
    <property type="entry name" value="HTHLYSR"/>
</dbReference>
<dbReference type="PROSITE" id="PS50931">
    <property type="entry name" value="HTH_LYSR"/>
    <property type="match status" value="1"/>
</dbReference>
<dbReference type="PANTHER" id="PTHR30346">
    <property type="entry name" value="TRANSCRIPTIONAL DUAL REGULATOR HCAR-RELATED"/>
    <property type="match status" value="1"/>
</dbReference>
<evidence type="ECO:0000256" key="1">
    <source>
        <dbReference type="ARBA" id="ARBA00009437"/>
    </source>
</evidence>
<dbReference type="PANTHER" id="PTHR30346:SF0">
    <property type="entry name" value="HCA OPERON TRANSCRIPTIONAL ACTIVATOR HCAR"/>
    <property type="match status" value="1"/>
</dbReference>
<organism evidence="6 7">
    <name type="scientific">Sphingopyxis fribergensis</name>
    <dbReference type="NCBI Taxonomy" id="1515612"/>
    <lineage>
        <taxon>Bacteria</taxon>
        <taxon>Pseudomonadati</taxon>
        <taxon>Pseudomonadota</taxon>
        <taxon>Alphaproteobacteria</taxon>
        <taxon>Sphingomonadales</taxon>
        <taxon>Sphingomonadaceae</taxon>
        <taxon>Sphingopyxis</taxon>
    </lineage>
</organism>
<dbReference type="AlphaFoldDB" id="A0A0A7PLM3"/>
<dbReference type="SUPFAM" id="SSF46785">
    <property type="entry name" value="Winged helix' DNA-binding domain"/>
    <property type="match status" value="1"/>
</dbReference>
<dbReference type="GO" id="GO:0003677">
    <property type="term" value="F:DNA binding"/>
    <property type="evidence" value="ECO:0007669"/>
    <property type="project" value="UniProtKB-KW"/>
</dbReference>
<dbReference type="Pfam" id="PF03466">
    <property type="entry name" value="LysR_substrate"/>
    <property type="match status" value="1"/>
</dbReference>
<dbReference type="SUPFAM" id="SSF53850">
    <property type="entry name" value="Periplasmic binding protein-like II"/>
    <property type="match status" value="1"/>
</dbReference>
<dbReference type="GO" id="GO:0003700">
    <property type="term" value="F:DNA-binding transcription factor activity"/>
    <property type="evidence" value="ECO:0007669"/>
    <property type="project" value="InterPro"/>
</dbReference>
<dbReference type="RefSeq" id="WP_039577947.1">
    <property type="nucleotide sequence ID" value="NZ_CP009122.1"/>
</dbReference>
<dbReference type="HOGENOM" id="CLU_039613_6_4_5"/>
<evidence type="ECO:0000256" key="4">
    <source>
        <dbReference type="ARBA" id="ARBA00023163"/>
    </source>
</evidence>
<dbReference type="STRING" id="1515612.SKP52_20195"/>
<name>A0A0A7PLM3_9SPHN</name>
<evidence type="ECO:0000256" key="3">
    <source>
        <dbReference type="ARBA" id="ARBA00023125"/>
    </source>
</evidence>
<dbReference type="InterPro" id="IPR036388">
    <property type="entry name" value="WH-like_DNA-bd_sf"/>
</dbReference>
<gene>
    <name evidence="6" type="ORF">SKP52_20195</name>
</gene>
<evidence type="ECO:0000256" key="2">
    <source>
        <dbReference type="ARBA" id="ARBA00023015"/>
    </source>
</evidence>
<keyword evidence="7" id="KW-1185">Reference proteome</keyword>
<dbReference type="InterPro" id="IPR000847">
    <property type="entry name" value="LysR_HTH_N"/>
</dbReference>
<comment type="similarity">
    <text evidence="1">Belongs to the LysR transcriptional regulatory family.</text>
</comment>
<evidence type="ECO:0000313" key="6">
    <source>
        <dbReference type="EMBL" id="AJA10905.1"/>
    </source>
</evidence>